<protein>
    <submittedName>
        <fullName evidence="2">Uncharacterized protein</fullName>
    </submittedName>
</protein>
<name>A0A0E9WEY0_ANGAN</name>
<reference evidence="2" key="2">
    <citation type="journal article" date="2015" name="Fish Shellfish Immunol.">
        <title>Early steps in the European eel (Anguilla anguilla)-Vibrio vulnificus interaction in the gills: Role of the RtxA13 toxin.</title>
        <authorList>
            <person name="Callol A."/>
            <person name="Pajuelo D."/>
            <person name="Ebbesson L."/>
            <person name="Teles M."/>
            <person name="MacKenzie S."/>
            <person name="Amaro C."/>
        </authorList>
    </citation>
    <scope>NUCLEOTIDE SEQUENCE</scope>
</reference>
<reference evidence="2" key="1">
    <citation type="submission" date="2014-11" db="EMBL/GenBank/DDBJ databases">
        <authorList>
            <person name="Amaro Gonzalez C."/>
        </authorList>
    </citation>
    <scope>NUCLEOTIDE SEQUENCE</scope>
</reference>
<evidence type="ECO:0000313" key="2">
    <source>
        <dbReference type="EMBL" id="JAH88135.1"/>
    </source>
</evidence>
<dbReference type="AlphaFoldDB" id="A0A0E9WEY0"/>
<dbReference type="EMBL" id="GBXM01020442">
    <property type="protein sequence ID" value="JAH88135.1"/>
    <property type="molecule type" value="Transcribed_RNA"/>
</dbReference>
<feature type="compositionally biased region" description="Basic and acidic residues" evidence="1">
    <location>
        <begin position="10"/>
        <end position="23"/>
    </location>
</feature>
<accession>A0A0E9WEY0</accession>
<organism evidence="2">
    <name type="scientific">Anguilla anguilla</name>
    <name type="common">European freshwater eel</name>
    <name type="synonym">Muraena anguilla</name>
    <dbReference type="NCBI Taxonomy" id="7936"/>
    <lineage>
        <taxon>Eukaryota</taxon>
        <taxon>Metazoa</taxon>
        <taxon>Chordata</taxon>
        <taxon>Craniata</taxon>
        <taxon>Vertebrata</taxon>
        <taxon>Euteleostomi</taxon>
        <taxon>Actinopterygii</taxon>
        <taxon>Neopterygii</taxon>
        <taxon>Teleostei</taxon>
        <taxon>Anguilliformes</taxon>
        <taxon>Anguillidae</taxon>
        <taxon>Anguilla</taxon>
    </lineage>
</organism>
<sequence length="47" mass="5571">MPRSHWLKAPADRARGQERTEYRQETLSPQHKAVFMVTLLLLISFFL</sequence>
<feature type="region of interest" description="Disordered" evidence="1">
    <location>
        <begin position="1"/>
        <end position="23"/>
    </location>
</feature>
<proteinExistence type="predicted"/>
<evidence type="ECO:0000256" key="1">
    <source>
        <dbReference type="SAM" id="MobiDB-lite"/>
    </source>
</evidence>